<keyword evidence="2" id="KW-1185">Reference proteome</keyword>
<dbReference type="SUPFAM" id="SSF53335">
    <property type="entry name" value="S-adenosyl-L-methionine-dependent methyltransferases"/>
    <property type="match status" value="1"/>
</dbReference>
<keyword evidence="1" id="KW-0808">Transferase</keyword>
<dbReference type="InterPro" id="IPR029063">
    <property type="entry name" value="SAM-dependent_MTases_sf"/>
</dbReference>
<dbReference type="PANTHER" id="PTHR35276:SF1">
    <property type="entry name" value="TRNA (MNM(5)S(2)U34)-METHYLTRANSFERASE, CHLOROPLASTIC"/>
    <property type="match status" value="1"/>
</dbReference>
<dbReference type="STRING" id="526222.Desal_3588"/>
<dbReference type="RefSeq" id="WP_015853450.1">
    <property type="nucleotide sequence ID" value="NC_012881.1"/>
</dbReference>
<accession>C6BTF3</accession>
<dbReference type="GO" id="GO:0008168">
    <property type="term" value="F:methyltransferase activity"/>
    <property type="evidence" value="ECO:0007669"/>
    <property type="project" value="UniProtKB-KW"/>
</dbReference>
<dbReference type="InterPro" id="IPR010719">
    <property type="entry name" value="MnmM_MeTrfase"/>
</dbReference>
<sequence>MISNNILSFAKSVLCEVLHPGCIGVDATVGNGYDTVFLSEKAGPDGHVFGFDIQEDAVNQTEQRLNEECLPANWTIFHSGHENMLELIPSEFHGRVNAVMFNLGFLPGSDKTVITKSKTTLAAIEASLDLLAKGGMLCIAIYAGHPGGDDEDVAVREYCNALDYHTYRVIQSEMINKPGHPIRMLFVTKL</sequence>
<dbReference type="PANTHER" id="PTHR35276">
    <property type="entry name" value="S-ADENOSYL-L-METHIONINE-DEPENDENT METHYLTRANSFERASES SUPERFAMILY PROTEIN"/>
    <property type="match status" value="1"/>
</dbReference>
<name>C6BTF3_MARSD</name>
<evidence type="ECO:0000313" key="1">
    <source>
        <dbReference type="EMBL" id="ACS81634.1"/>
    </source>
</evidence>
<reference evidence="1 2" key="1">
    <citation type="submission" date="2009-06" db="EMBL/GenBank/DDBJ databases">
        <title>Complete sequence of Desulfovibrio salexigens DSM 2638.</title>
        <authorList>
            <consortium name="US DOE Joint Genome Institute"/>
            <person name="Lucas S."/>
            <person name="Copeland A."/>
            <person name="Lapidus A."/>
            <person name="Glavina del Rio T."/>
            <person name="Tice H."/>
            <person name="Bruce D."/>
            <person name="Goodwin L."/>
            <person name="Pitluck S."/>
            <person name="Munk A.C."/>
            <person name="Brettin T."/>
            <person name="Detter J.C."/>
            <person name="Han C."/>
            <person name="Tapia R."/>
            <person name="Larimer F."/>
            <person name="Land M."/>
            <person name="Hauser L."/>
            <person name="Kyrpides N."/>
            <person name="Anderson I."/>
            <person name="Wall J.D."/>
            <person name="Arkin A.P."/>
            <person name="Dehal P."/>
            <person name="Chivian D."/>
            <person name="Giles B."/>
            <person name="Hazen T.C."/>
        </authorList>
    </citation>
    <scope>NUCLEOTIDE SEQUENCE [LARGE SCALE GENOMIC DNA]</scope>
    <source>
        <strain evidence="2">ATCC 14822 / DSM 2638 / NCIMB 8403 / VKM B-1763</strain>
    </source>
</reference>
<keyword evidence="1" id="KW-0489">Methyltransferase</keyword>
<organism evidence="1 2">
    <name type="scientific">Maridesulfovibrio salexigens (strain ATCC 14822 / DSM 2638 / NCIMB 8403 / VKM B-1763)</name>
    <name type="common">Desulfovibrio salexigens</name>
    <dbReference type="NCBI Taxonomy" id="526222"/>
    <lineage>
        <taxon>Bacteria</taxon>
        <taxon>Pseudomonadati</taxon>
        <taxon>Thermodesulfobacteriota</taxon>
        <taxon>Desulfovibrionia</taxon>
        <taxon>Desulfovibrionales</taxon>
        <taxon>Desulfovibrionaceae</taxon>
        <taxon>Maridesulfovibrio</taxon>
    </lineage>
</organism>
<dbReference type="Gene3D" id="3.40.50.150">
    <property type="entry name" value="Vaccinia Virus protein VP39"/>
    <property type="match status" value="1"/>
</dbReference>
<gene>
    <name evidence="1" type="ordered locus">Desal_3588</name>
</gene>
<dbReference type="Proteomes" id="UP000002601">
    <property type="component" value="Chromosome"/>
</dbReference>
<dbReference type="HOGENOM" id="CLU_079190_1_0_7"/>
<dbReference type="KEGG" id="dsa:Desal_3588"/>
<proteinExistence type="predicted"/>
<dbReference type="AlphaFoldDB" id="C6BTF3"/>
<evidence type="ECO:0000313" key="2">
    <source>
        <dbReference type="Proteomes" id="UP000002601"/>
    </source>
</evidence>
<dbReference type="Pfam" id="PF06962">
    <property type="entry name" value="rRNA_methylase"/>
    <property type="match status" value="1"/>
</dbReference>
<dbReference type="EMBL" id="CP001649">
    <property type="protein sequence ID" value="ACS81634.1"/>
    <property type="molecule type" value="Genomic_DNA"/>
</dbReference>
<protein>
    <submittedName>
        <fullName evidence="1">Putative rRNA methylase</fullName>
    </submittedName>
</protein>
<dbReference type="CDD" id="cd02440">
    <property type="entry name" value="AdoMet_MTases"/>
    <property type="match status" value="1"/>
</dbReference>
<dbReference type="eggNOG" id="COG4123">
    <property type="taxonomic scope" value="Bacteria"/>
</dbReference>
<dbReference type="GO" id="GO:0032259">
    <property type="term" value="P:methylation"/>
    <property type="evidence" value="ECO:0007669"/>
    <property type="project" value="UniProtKB-KW"/>
</dbReference>
<dbReference type="OrthoDB" id="9792989at2"/>